<sequence>MWGSILFIESSIFLRLNHDVSVFKSGIMEVRKKEVFAMKTIMNRVLAGLLSWLLVGGLVPVHAQATQADTFEPEPVVLLFAELNAVPDAADAIENSADLPASFAWVDETIFETVSDLVEGNVEVTYEDTSTETVAVDVKVVEELTDAIIYEPLGSAEYFLVTAGTLPSLEGRVINSVTFPEGTIIEWGNPADFETPGVDKVTPINIIYPDGSMNTILQMVTVEAAAPEADSYAPRAIDLVTTQLNVVPPAADALMNLDELPADVVVTWQDEAVFSEVKIEINENLVVTYSDGSTDMLPVLVTVEDPDAAPPIADNYQPIAVDLVETTIGVVPEAISAIANAADLPADALYSWQDTAVFDEAKTNVLENVIVTYADSSADMLAVAITVTPAATDADNFTPVAQAITTEVGVVPAAIDALANFDELPDGTEFAWQDESIFEVVAEDVEAVVVVTYPDTSVDYLSVLLTVVEDLTPEPEAELYTPLPVTLVTTEKGVVPDAHEAIANKDELPPDMSFVWEDESVFDTVVASAFTNIIANYADGSQDIVAVPITVTEPAVATHARVIVHFVDTEGNRLLPSQINAREIGSTFQMTRVAIDGYELDSIVGQEKGIVSADESKNTVTYVYRKLATQPQLPNTGESRNMVFYGIGVLALLGGAILVVQAYRKRRQ</sequence>
<keyword evidence="5" id="KW-0572">Peptidoglycan-anchor</keyword>
<keyword evidence="3" id="KW-0732">Signal</keyword>
<keyword evidence="6" id="KW-0472">Membrane</keyword>
<dbReference type="EMBL" id="WJQS01000007">
    <property type="protein sequence ID" value="MRI85906.1"/>
    <property type="molecule type" value="Genomic_DNA"/>
</dbReference>
<proteinExistence type="predicted"/>
<feature type="domain" description="Gram-positive cocci surface proteins LPxTG" evidence="7">
    <location>
        <begin position="633"/>
        <end position="668"/>
    </location>
</feature>
<comment type="caution">
    <text evidence="8">The sequence shown here is derived from an EMBL/GenBank/DDBJ whole genome shotgun (WGS) entry which is preliminary data.</text>
</comment>
<evidence type="ECO:0000256" key="3">
    <source>
        <dbReference type="ARBA" id="ARBA00022729"/>
    </source>
</evidence>
<keyword evidence="1" id="KW-0134">Cell wall</keyword>
<evidence type="ECO:0000256" key="5">
    <source>
        <dbReference type="ARBA" id="ARBA00023088"/>
    </source>
</evidence>
<keyword evidence="6" id="KW-0812">Transmembrane</keyword>
<keyword evidence="4" id="KW-0677">Repeat</keyword>
<dbReference type="InterPro" id="IPR019931">
    <property type="entry name" value="LPXTG_anchor"/>
</dbReference>
<evidence type="ECO:0000256" key="2">
    <source>
        <dbReference type="ARBA" id="ARBA00022525"/>
    </source>
</evidence>
<keyword evidence="2" id="KW-0964">Secreted</keyword>
<organism evidence="8 9">
    <name type="scientific">Fundicoccus ignavus</name>
    <dbReference type="NCBI Taxonomy" id="2664442"/>
    <lineage>
        <taxon>Bacteria</taxon>
        <taxon>Bacillati</taxon>
        <taxon>Bacillota</taxon>
        <taxon>Bacilli</taxon>
        <taxon>Lactobacillales</taxon>
        <taxon>Aerococcaceae</taxon>
        <taxon>Fundicoccus</taxon>
    </lineage>
</organism>
<evidence type="ECO:0000256" key="6">
    <source>
        <dbReference type="SAM" id="Phobius"/>
    </source>
</evidence>
<evidence type="ECO:0000256" key="1">
    <source>
        <dbReference type="ARBA" id="ARBA00022512"/>
    </source>
</evidence>
<dbReference type="PROSITE" id="PS50847">
    <property type="entry name" value="GRAM_POS_ANCHORING"/>
    <property type="match status" value="1"/>
</dbReference>
<dbReference type="Gene3D" id="3.10.20.320">
    <property type="entry name" value="Putative peptidoglycan bound protein (lpxtg motif)"/>
    <property type="match status" value="1"/>
</dbReference>
<gene>
    <name evidence="8" type="ORF">GIY09_08510</name>
</gene>
<dbReference type="AlphaFoldDB" id="A0A6I2GFA1"/>
<evidence type="ECO:0000256" key="4">
    <source>
        <dbReference type="ARBA" id="ARBA00022737"/>
    </source>
</evidence>
<protein>
    <submittedName>
        <fullName evidence="8">LPXTG cell wall anchor domain-containing protein</fullName>
    </submittedName>
</protein>
<dbReference type="NCBIfam" id="TIGR01167">
    <property type="entry name" value="LPXTG_anchor"/>
    <property type="match status" value="1"/>
</dbReference>
<dbReference type="InterPro" id="IPR012706">
    <property type="entry name" value="Rib_alpha_Esp_rpt"/>
</dbReference>
<dbReference type="Proteomes" id="UP000430975">
    <property type="component" value="Unassembled WGS sequence"/>
</dbReference>
<evidence type="ECO:0000259" key="7">
    <source>
        <dbReference type="PROSITE" id="PS50847"/>
    </source>
</evidence>
<name>A0A6I2GFA1_9LACT</name>
<dbReference type="Pfam" id="PF08428">
    <property type="entry name" value="Rib"/>
    <property type="match status" value="6"/>
</dbReference>
<reference evidence="8 9" key="1">
    <citation type="submission" date="2019-11" db="EMBL/GenBank/DDBJ databases">
        <title>Characterisation of Fundicoccus ignavus gen. nov. sp. nov., a novel genus of the family Aerococcaceae isolated from bulk tank milk.</title>
        <authorList>
            <person name="Siebert A."/>
            <person name="Huptas C."/>
            <person name="Wenning M."/>
            <person name="Scherer S."/>
            <person name="Doll E.V."/>
        </authorList>
    </citation>
    <scope>NUCLEOTIDE SEQUENCE [LARGE SCALE GENOMIC DNA]</scope>
    <source>
        <strain evidence="8 9">WS4759</strain>
    </source>
</reference>
<feature type="transmembrane region" description="Helical" evidence="6">
    <location>
        <begin position="642"/>
        <end position="663"/>
    </location>
</feature>
<dbReference type="InterPro" id="IPR009459">
    <property type="entry name" value="MucBP_dom"/>
</dbReference>
<dbReference type="InterPro" id="IPR059115">
    <property type="entry name" value="Rib"/>
</dbReference>
<dbReference type="Pfam" id="PF00746">
    <property type="entry name" value="Gram_pos_anchor"/>
    <property type="match status" value="1"/>
</dbReference>
<accession>A0A6I2GFA1</accession>
<evidence type="ECO:0000313" key="9">
    <source>
        <dbReference type="Proteomes" id="UP000430975"/>
    </source>
</evidence>
<dbReference type="Pfam" id="PF06458">
    <property type="entry name" value="MucBP"/>
    <property type="match status" value="1"/>
</dbReference>
<keyword evidence="6" id="KW-1133">Transmembrane helix</keyword>
<dbReference type="NCBIfam" id="TIGR02331">
    <property type="entry name" value="rib_alpha"/>
    <property type="match status" value="4"/>
</dbReference>
<keyword evidence="9" id="KW-1185">Reference proteome</keyword>
<evidence type="ECO:0000313" key="8">
    <source>
        <dbReference type="EMBL" id="MRI85906.1"/>
    </source>
</evidence>